<organism evidence="1 2">
    <name type="scientific">Nannochloropsis gaditana</name>
    <dbReference type="NCBI Taxonomy" id="72520"/>
    <lineage>
        <taxon>Eukaryota</taxon>
        <taxon>Sar</taxon>
        <taxon>Stramenopiles</taxon>
        <taxon>Ochrophyta</taxon>
        <taxon>Eustigmatophyceae</taxon>
        <taxon>Eustigmatales</taxon>
        <taxon>Monodopsidaceae</taxon>
        <taxon>Nannochloropsis</taxon>
    </lineage>
</organism>
<proteinExistence type="predicted"/>
<dbReference type="OrthoDB" id="342281at2759"/>
<name>W7UAZ5_9STRA</name>
<keyword evidence="2" id="KW-1185">Reference proteome</keyword>
<reference evidence="1 2" key="1">
    <citation type="journal article" date="2014" name="Mol. Plant">
        <title>Chromosome Scale Genome Assembly and Transcriptome Profiling of Nannochloropsis gaditana in Nitrogen Depletion.</title>
        <authorList>
            <person name="Corteggiani Carpinelli E."/>
            <person name="Telatin A."/>
            <person name="Vitulo N."/>
            <person name="Forcato C."/>
            <person name="D'Angelo M."/>
            <person name="Schiavon R."/>
            <person name="Vezzi A."/>
            <person name="Giacometti G.M."/>
            <person name="Morosinotto T."/>
            <person name="Valle G."/>
        </authorList>
    </citation>
    <scope>NUCLEOTIDE SEQUENCE [LARGE SCALE GENOMIC DNA]</scope>
    <source>
        <strain evidence="1 2">B-31</strain>
    </source>
</reference>
<dbReference type="AlphaFoldDB" id="W7UAZ5"/>
<evidence type="ECO:0000313" key="1">
    <source>
        <dbReference type="EMBL" id="EWM29921.1"/>
    </source>
</evidence>
<protein>
    <submittedName>
        <fullName evidence="1">Uncharacterized protein</fullName>
    </submittedName>
</protein>
<dbReference type="Proteomes" id="UP000019335">
    <property type="component" value="Chromosome 2"/>
</dbReference>
<dbReference type="EMBL" id="AZIL01000114">
    <property type="protein sequence ID" value="EWM29921.1"/>
    <property type="molecule type" value="Genomic_DNA"/>
</dbReference>
<accession>W7UAZ5</accession>
<evidence type="ECO:0000313" key="2">
    <source>
        <dbReference type="Proteomes" id="UP000019335"/>
    </source>
</evidence>
<gene>
    <name evidence="1" type="ORF">Naga_100035g44</name>
</gene>
<sequence length="181" mass="20325">MNGWLFVRDEGTSQEDDLDLGPLPRIEGHAVIFERPTHETFNHKVIYVQTSPCPSRQRFECPKPEFWVNDQDALSLTLTFHAWGLKAEIGTRDLVMCAGHKRPGQCWPMAGTHQDKNSKHVPDCQMEIGSGIFAHICVKSSSTCVLSQRYLRKSKPQGVQSACPLNAARVRAVLGLWLLSK</sequence>
<comment type="caution">
    <text evidence="1">The sequence shown here is derived from an EMBL/GenBank/DDBJ whole genome shotgun (WGS) entry which is preliminary data.</text>
</comment>